<evidence type="ECO:0008006" key="4">
    <source>
        <dbReference type="Google" id="ProtNLM"/>
    </source>
</evidence>
<dbReference type="Gene3D" id="2.40.70.10">
    <property type="entry name" value="Acid Proteases"/>
    <property type="match status" value="1"/>
</dbReference>
<dbReference type="Pfam" id="PF13650">
    <property type="entry name" value="Asp_protease_2"/>
    <property type="match status" value="1"/>
</dbReference>
<feature type="compositionally biased region" description="Polar residues" evidence="1">
    <location>
        <begin position="510"/>
        <end position="533"/>
    </location>
</feature>
<feature type="region of interest" description="Disordered" evidence="1">
    <location>
        <begin position="505"/>
        <end position="544"/>
    </location>
</feature>
<feature type="compositionally biased region" description="Basic residues" evidence="1">
    <location>
        <begin position="558"/>
        <end position="568"/>
    </location>
</feature>
<reference evidence="2 3" key="1">
    <citation type="submission" date="2015-01" db="EMBL/GenBank/DDBJ databases">
        <title>Evolution of Trichinella species and genotypes.</title>
        <authorList>
            <person name="Korhonen P.K."/>
            <person name="Edoardo P."/>
            <person name="Giuseppe L.R."/>
            <person name="Gasser R.B."/>
        </authorList>
    </citation>
    <scope>NUCLEOTIDE SEQUENCE [LARGE SCALE GENOMIC DNA]</scope>
    <source>
        <strain evidence="2">ISS3</strain>
    </source>
</reference>
<organism evidence="2 3">
    <name type="scientific">Trichinella spiralis</name>
    <name type="common">Trichina worm</name>
    <dbReference type="NCBI Taxonomy" id="6334"/>
    <lineage>
        <taxon>Eukaryota</taxon>
        <taxon>Metazoa</taxon>
        <taxon>Ecdysozoa</taxon>
        <taxon>Nematoda</taxon>
        <taxon>Enoplea</taxon>
        <taxon>Dorylaimia</taxon>
        <taxon>Trichinellida</taxon>
        <taxon>Trichinellidae</taxon>
        <taxon>Trichinella</taxon>
    </lineage>
</organism>
<dbReference type="eggNOG" id="KOG1349">
    <property type="taxonomic scope" value="Eukaryota"/>
</dbReference>
<feature type="compositionally biased region" description="Basic and acidic residues" evidence="1">
    <location>
        <begin position="569"/>
        <end position="589"/>
    </location>
</feature>
<sequence>RPCGVDGCRQAHHRLLHPPSTRESTGSSESDRTHQGLLVVRSTSGKGLQTARACAYGPNGNHVVVNCLLDTGAAISFIRKDVAKALGLTGPHERCRLTTLGGRVGPERRWRRVEFRLGAVGSSGRPDASTMVKALAIPRVYGKSGPAESPDGTPARTVPEGGQRQGTPLMVDVLVGIDYYYELVTGRIRRATGGSVAVETRLGWITCGRAARRRSIEAKVLSKGEDSDDSPMRKFGEVGSSRKAPAGDPAADGAVASKRLELDRSYGNLRVGKVGGCVDRERGLWKVDVRSGAVGSLGQPVASRRMGAFAIQRIREKVRQGEMDISDKSQEAAVTKMKRRQWPPIGVDVRIEVDYYFGFVTGRMRSRATGGPVALEALFGWVVRGRASPRWTAEVETFLTNSGKSADVALRKTGEIEAVEIIPEEDVPEGNKEAMEKREETSTSSAEKSQVSLPRHSGQRGLHNVVQRTSRQLAGERGLKKWITGKPWLQGPGWPAEPLQARRRSFEGSGRTTRLSQVGQSPPGQSELASTTDDAADPRHSTIKGNAAGVWQTSVHGRRFASRHPSAKCKHEDANRTEVTRKPLVRDQNQDTPGSTGHPAGPPGRHVWTETRICPVHWGALHTEVRRSLNAIEQRGWIPTERMRREDRGCGQPKHRRPGCRHATTGL</sequence>
<feature type="compositionally biased region" description="Basic and acidic residues" evidence="1">
    <location>
        <begin position="429"/>
        <end position="441"/>
    </location>
</feature>
<evidence type="ECO:0000313" key="3">
    <source>
        <dbReference type="Proteomes" id="UP000054776"/>
    </source>
</evidence>
<feature type="region of interest" description="Disordered" evidence="1">
    <location>
        <begin position="558"/>
        <end position="604"/>
    </location>
</feature>
<feature type="compositionally biased region" description="Basic and acidic residues" evidence="1">
    <location>
        <begin position="220"/>
        <end position="236"/>
    </location>
</feature>
<feature type="region of interest" description="Disordered" evidence="1">
    <location>
        <begin position="142"/>
        <end position="164"/>
    </location>
</feature>
<dbReference type="InParanoid" id="A0A0V1ANP8"/>
<dbReference type="EMBL" id="JYDH01000525">
    <property type="protein sequence ID" value="KRY26202.1"/>
    <property type="molecule type" value="Genomic_DNA"/>
</dbReference>
<dbReference type="OrthoDB" id="5863857at2759"/>
<protein>
    <recommendedName>
        <fullName evidence="4">Peptidase A2 domain-containing protein</fullName>
    </recommendedName>
</protein>
<feature type="region of interest" description="Disordered" evidence="1">
    <location>
        <begin position="11"/>
        <end position="35"/>
    </location>
</feature>
<dbReference type="AlphaFoldDB" id="A0A0V1ANP8"/>
<feature type="compositionally biased region" description="Low complexity" evidence="1">
    <location>
        <begin position="244"/>
        <end position="253"/>
    </location>
</feature>
<accession>A0A0V1ANP8</accession>
<feature type="region of interest" description="Disordered" evidence="1">
    <location>
        <begin position="220"/>
        <end position="253"/>
    </location>
</feature>
<keyword evidence="3" id="KW-1185">Reference proteome</keyword>
<name>A0A0V1ANP8_TRISP</name>
<dbReference type="CDD" id="cd00303">
    <property type="entry name" value="retropepsin_like"/>
    <property type="match status" value="1"/>
</dbReference>
<dbReference type="InterPro" id="IPR021109">
    <property type="entry name" value="Peptidase_aspartic_dom_sf"/>
</dbReference>
<dbReference type="Proteomes" id="UP000054776">
    <property type="component" value="Unassembled WGS sequence"/>
</dbReference>
<feature type="compositionally biased region" description="Polar residues" evidence="1">
    <location>
        <begin position="442"/>
        <end position="452"/>
    </location>
</feature>
<evidence type="ECO:0000256" key="1">
    <source>
        <dbReference type="SAM" id="MobiDB-lite"/>
    </source>
</evidence>
<feature type="non-terminal residue" evidence="2">
    <location>
        <position position="667"/>
    </location>
</feature>
<feature type="region of interest" description="Disordered" evidence="1">
    <location>
        <begin position="645"/>
        <end position="667"/>
    </location>
</feature>
<gene>
    <name evidence="2" type="ORF">T01_14095</name>
</gene>
<feature type="region of interest" description="Disordered" evidence="1">
    <location>
        <begin position="422"/>
        <end position="477"/>
    </location>
</feature>
<feature type="non-terminal residue" evidence="2">
    <location>
        <position position="1"/>
    </location>
</feature>
<evidence type="ECO:0000313" key="2">
    <source>
        <dbReference type="EMBL" id="KRY26202.1"/>
    </source>
</evidence>
<proteinExistence type="predicted"/>
<comment type="caution">
    <text evidence="2">The sequence shown here is derived from an EMBL/GenBank/DDBJ whole genome shotgun (WGS) entry which is preliminary data.</text>
</comment>